<dbReference type="SUPFAM" id="SSF53649">
    <property type="entry name" value="Alkaline phosphatase-like"/>
    <property type="match status" value="1"/>
</dbReference>
<dbReference type="EMBL" id="HBHX01008903">
    <property type="protein sequence ID" value="CAE0104281.1"/>
    <property type="molecule type" value="Transcribed_RNA"/>
</dbReference>
<dbReference type="Gene3D" id="3.40.720.10">
    <property type="entry name" value="Alkaline Phosphatase, subunit A"/>
    <property type="match status" value="1"/>
</dbReference>
<reference evidence="7" key="1">
    <citation type="submission" date="2021-01" db="EMBL/GenBank/DDBJ databases">
        <authorList>
            <person name="Corre E."/>
            <person name="Pelletier E."/>
            <person name="Niang G."/>
            <person name="Scheremetjew M."/>
            <person name="Finn R."/>
            <person name="Kale V."/>
            <person name="Holt S."/>
            <person name="Cochrane G."/>
            <person name="Meng A."/>
            <person name="Brown T."/>
            <person name="Cohen L."/>
        </authorList>
    </citation>
    <scope>NUCLEOTIDE SEQUENCE</scope>
    <source>
        <strain evidence="7">CCMP281</strain>
    </source>
</reference>
<evidence type="ECO:0000256" key="1">
    <source>
        <dbReference type="ARBA" id="ARBA00008779"/>
    </source>
</evidence>
<gene>
    <name evidence="7" type="ORF">HERI1096_LOCUS4939</name>
</gene>
<dbReference type="InterPro" id="IPR000917">
    <property type="entry name" value="Sulfatase_N"/>
</dbReference>
<dbReference type="PANTHER" id="PTHR10342:SF274">
    <property type="entry name" value="ARYLSULFATASE B"/>
    <property type="match status" value="1"/>
</dbReference>
<proteinExistence type="inferred from homology"/>
<keyword evidence="2" id="KW-0479">Metal-binding</keyword>
<dbReference type="GO" id="GO:0008484">
    <property type="term" value="F:sulfuric ester hydrolase activity"/>
    <property type="evidence" value="ECO:0007669"/>
    <property type="project" value="InterPro"/>
</dbReference>
<dbReference type="InterPro" id="IPR017850">
    <property type="entry name" value="Alkaline_phosphatase_core_sf"/>
</dbReference>
<evidence type="ECO:0000313" key="7">
    <source>
        <dbReference type="EMBL" id="CAE0104281.1"/>
    </source>
</evidence>
<evidence type="ECO:0000256" key="4">
    <source>
        <dbReference type="ARBA" id="ARBA00022837"/>
    </source>
</evidence>
<feature type="domain" description="Sulfatase N-terminal" evidence="6">
    <location>
        <begin position="16"/>
        <end position="350"/>
    </location>
</feature>
<dbReference type="PANTHER" id="PTHR10342">
    <property type="entry name" value="ARYLSULFATASE"/>
    <property type="match status" value="1"/>
</dbReference>
<evidence type="ECO:0000256" key="2">
    <source>
        <dbReference type="ARBA" id="ARBA00022723"/>
    </source>
</evidence>
<dbReference type="CDD" id="cd16029">
    <property type="entry name" value="4-S"/>
    <property type="match status" value="1"/>
</dbReference>
<dbReference type="AlphaFoldDB" id="A0A7S3AJ87"/>
<keyword evidence="4" id="KW-0106">Calcium</keyword>
<keyword evidence="3" id="KW-0378">Hydrolase</keyword>
<name>A0A7S3AJ87_9EUKA</name>
<keyword evidence="5" id="KW-0325">Glycoprotein</keyword>
<evidence type="ECO:0000259" key="6">
    <source>
        <dbReference type="Pfam" id="PF00884"/>
    </source>
</evidence>
<dbReference type="InterPro" id="IPR047115">
    <property type="entry name" value="ARSB"/>
</dbReference>
<accession>A0A7S3AJ87</accession>
<dbReference type="InterPro" id="IPR024607">
    <property type="entry name" value="Sulfatase_CS"/>
</dbReference>
<organism evidence="7">
    <name type="scientific">Haptolina ericina</name>
    <dbReference type="NCBI Taxonomy" id="156174"/>
    <lineage>
        <taxon>Eukaryota</taxon>
        <taxon>Haptista</taxon>
        <taxon>Haptophyta</taxon>
        <taxon>Prymnesiophyceae</taxon>
        <taxon>Prymnesiales</taxon>
        <taxon>Prymnesiaceae</taxon>
        <taxon>Haptolina</taxon>
    </lineage>
</organism>
<evidence type="ECO:0000256" key="3">
    <source>
        <dbReference type="ARBA" id="ARBA00022801"/>
    </source>
</evidence>
<dbReference type="PROSITE" id="PS00523">
    <property type="entry name" value="SULFATASE_1"/>
    <property type="match status" value="1"/>
</dbReference>
<comment type="similarity">
    <text evidence="1">Belongs to the sulfatase family.</text>
</comment>
<dbReference type="Pfam" id="PF00884">
    <property type="entry name" value="Sulfatase"/>
    <property type="match status" value="1"/>
</dbReference>
<dbReference type="Gene3D" id="3.30.1120.10">
    <property type="match status" value="1"/>
</dbReference>
<sequence>MLDILAIAAVSATPRPNLVIILVDDSGFNDVGFTNEAATGRPAAWHIRTPRIDALAHAGVRLSNYYVQPICTPTRAALLTGRYPFRYGVTGYTISADAPWGIPTNETFLPEFLRDAGYVTGIFGKWHLGFFKTAMLPSSRGFDYQSGLYNAMGDHFEHTIDGGYDWHVGEVTQTGFRGNYSGELVRDDSVAFIWRLSNGSAPFFLYAPFQEAHSPYQAPAAYLDMYPELSATPEKQNLAGMLSHNDAMVGDIVDALNATGALQNSIVMFSADNGGPGGQEGVPRPSRFDSTIIDRNWPFRGQKHELYEGGVRVAGFVYSPLLPGTAPVGGTVHAIIHVTDWLPTLLTAAGLSPSARAHLPLDGTSMWGCLSGDSAQCGRTEVLLNFNTVCDSGLLGFATECPAPKAAVRVGELKLLAECYDATTGKLTGNLELYNVTNDPSEAVDLASAMPEEVTRLGQRLQFYGAQAAQVPPLSDRPPWQGAGYYCASCASGQPQGVNAAWEPWCEGDAGVPC</sequence>
<evidence type="ECO:0000256" key="5">
    <source>
        <dbReference type="ARBA" id="ARBA00023180"/>
    </source>
</evidence>
<dbReference type="GO" id="GO:0046872">
    <property type="term" value="F:metal ion binding"/>
    <property type="evidence" value="ECO:0007669"/>
    <property type="project" value="UniProtKB-KW"/>
</dbReference>
<protein>
    <recommendedName>
        <fullName evidence="6">Sulfatase N-terminal domain-containing protein</fullName>
    </recommendedName>
</protein>